<evidence type="ECO:0000313" key="3">
    <source>
        <dbReference type="Proteomes" id="UP001271007"/>
    </source>
</evidence>
<dbReference type="EMBL" id="JAWDJX010000009">
    <property type="protein sequence ID" value="KAK3055168.1"/>
    <property type="molecule type" value="Genomic_DNA"/>
</dbReference>
<feature type="compositionally biased region" description="Polar residues" evidence="1">
    <location>
        <begin position="384"/>
        <end position="395"/>
    </location>
</feature>
<dbReference type="AlphaFoldDB" id="A0AAJ0GD24"/>
<name>A0AAJ0GD24_9PEZI</name>
<reference evidence="2" key="1">
    <citation type="submission" date="2023-04" db="EMBL/GenBank/DDBJ databases">
        <title>Black Yeasts Isolated from many extreme environments.</title>
        <authorList>
            <person name="Coleine C."/>
            <person name="Stajich J.E."/>
            <person name="Selbmann L."/>
        </authorList>
    </citation>
    <scope>NUCLEOTIDE SEQUENCE</scope>
    <source>
        <strain evidence="2">CCFEE 5312</strain>
    </source>
</reference>
<feature type="compositionally biased region" description="Polar residues" evidence="1">
    <location>
        <begin position="363"/>
        <end position="377"/>
    </location>
</feature>
<evidence type="ECO:0000313" key="2">
    <source>
        <dbReference type="EMBL" id="KAK3055168.1"/>
    </source>
</evidence>
<proteinExistence type="predicted"/>
<dbReference type="Proteomes" id="UP001271007">
    <property type="component" value="Unassembled WGS sequence"/>
</dbReference>
<feature type="compositionally biased region" description="Low complexity" evidence="1">
    <location>
        <begin position="334"/>
        <end position="349"/>
    </location>
</feature>
<comment type="caution">
    <text evidence="2">The sequence shown here is derived from an EMBL/GenBank/DDBJ whole genome shotgun (WGS) entry which is preliminary data.</text>
</comment>
<feature type="region of interest" description="Disordered" evidence="1">
    <location>
        <begin position="331"/>
        <end position="406"/>
    </location>
</feature>
<accession>A0AAJ0GD24</accession>
<keyword evidence="3" id="KW-1185">Reference proteome</keyword>
<organism evidence="2 3">
    <name type="scientific">Extremus antarcticus</name>
    <dbReference type="NCBI Taxonomy" id="702011"/>
    <lineage>
        <taxon>Eukaryota</taxon>
        <taxon>Fungi</taxon>
        <taxon>Dikarya</taxon>
        <taxon>Ascomycota</taxon>
        <taxon>Pezizomycotina</taxon>
        <taxon>Dothideomycetes</taxon>
        <taxon>Dothideomycetidae</taxon>
        <taxon>Mycosphaerellales</taxon>
        <taxon>Extremaceae</taxon>
        <taxon>Extremus</taxon>
    </lineage>
</organism>
<sequence>MRYQDWDVLLFPSGEEAHIPVKEFRTACYTEMNEGSPNQTPLLTTFVPSMPRAAPFQISVHSWVRTDGMLGGTMPDGSKLNEMWEVKVVIDGQEVGVKLFPCDSSWPQIVATIGFPALGEQAQQLRFPPFYREIMMQDHWNAADYLGRIRVELGLGYMHARLDRFIKSTSIVTFAFQHAPQELLEQNGIAWPTCSMLSNPILNSAYFSAAHQTNITQQTSTKHRKMASTSNINSVTGAVGMMPLLYPVSSLDPFTNDPNSNYDGSSRSTSAYSVMPDTAAPILHKGVYHPTPGYPQTYTEALQRQLNPATRGKQQLSIRLPSDQIEKIISALGPRTQAQQITTPTTPDTSMPPPPIPQRAPALSNNTALENSTAPDNSTEKDSGPTTQSQLSQAGGNAINRRGESGYSDVSMHNNCTSFPTCTHEDGEGRLIHNAPTAPATVVKGKKEGSSAAKRKLSLSAKQNDDQTEKKRPRRSARFLQHDSGFDSGPSSDLNHNTNNNNGAAGGDEPAVVESDGRAGQEADESGAQVAESE</sequence>
<protein>
    <submittedName>
        <fullName evidence="2">Uncharacterized protein</fullName>
    </submittedName>
</protein>
<gene>
    <name evidence="2" type="ORF">LTR09_003721</name>
</gene>
<feature type="region of interest" description="Disordered" evidence="1">
    <location>
        <begin position="427"/>
        <end position="534"/>
    </location>
</feature>
<evidence type="ECO:0000256" key="1">
    <source>
        <dbReference type="SAM" id="MobiDB-lite"/>
    </source>
</evidence>